<evidence type="ECO:0000256" key="1">
    <source>
        <dbReference type="ARBA" id="ARBA00004442"/>
    </source>
</evidence>
<evidence type="ECO:0000256" key="2">
    <source>
        <dbReference type="ARBA" id="ARBA00006304"/>
    </source>
</evidence>
<reference evidence="11" key="1">
    <citation type="submission" date="2021-01" db="EMBL/GenBank/DDBJ databases">
        <title>Intestinitalea alba gen. nov., sp. nov., a novel genus of the family Enterobacteriaceae, isolated from the gut of the plastic-eating mealworm Tenebrio molitor L.</title>
        <authorList>
            <person name="Yang Y."/>
        </authorList>
    </citation>
    <scope>NUCLEOTIDE SEQUENCE</scope>
    <source>
        <strain evidence="11">BIT-L3</strain>
    </source>
</reference>
<comment type="subcellular location">
    <subcellularLocation>
        <location evidence="1 7">Cell outer membrane</location>
    </subcellularLocation>
</comment>
<comment type="caution">
    <text evidence="11">The sequence shown here is derived from an EMBL/GenBank/DDBJ whole genome shotgun (WGS) entry which is preliminary data.</text>
</comment>
<proteinExistence type="inferred from homology"/>
<dbReference type="RefSeq" id="WP_238714295.1">
    <property type="nucleotide sequence ID" value="NZ_JAEPBH010000031.1"/>
</dbReference>
<evidence type="ECO:0000256" key="6">
    <source>
        <dbReference type="ARBA" id="ARBA00023237"/>
    </source>
</evidence>
<dbReference type="Gene3D" id="3.30.1370.120">
    <property type="match status" value="1"/>
</dbReference>
<dbReference type="PRINTS" id="PR01032">
    <property type="entry name" value="PHAGEIV"/>
</dbReference>
<dbReference type="PRINTS" id="PR00811">
    <property type="entry name" value="BCTERIALGSPD"/>
</dbReference>
<sequence length="416" mass="45464">MTDRRGIITLLLCPALAAAQAQSAVSLLMDDVPVAQILQSLAESQRFSLVIAPGVEGRLSLNFNAVPWQQAFEAVAGAAGLGWEKRGDVLSVWPGGRRSVPQPTTGEVKSKRLPTQREIFPLSHADAAELAIAMKAVGDRLLSRHGSVTVDRRTNRLLIDDTRAALRGIRTWIEEMDRPVEQVELAAHIVTMTQQSLHELGVRWFRHTKSAPGGTPEGHVFGTNLTVAQPAGFISFNIGRINGRQLELELSALERKQQLAFIASPRLLAAHRQTASIKQGTEIPYVTASTANASGNVQFRDAVLGMEVMPTVLPQQRVRLKLRISQNAPGQKLQQAEGEVLLIDKQEIETQIEIKEGETVALGGIFQQRGRFGKDNVPGLGNVPLLGTLFRHSASERERRELVVFITPRLVKASGL</sequence>
<dbReference type="InterPro" id="IPR038591">
    <property type="entry name" value="NolW-like_sf"/>
</dbReference>
<accession>A0A8K0V253</accession>
<protein>
    <submittedName>
        <fullName evidence="11">Type IV pilus secretin PilQ</fullName>
    </submittedName>
</protein>
<dbReference type="PANTHER" id="PTHR30604:SF1">
    <property type="entry name" value="DNA UTILIZATION PROTEIN HOFQ"/>
    <property type="match status" value="1"/>
</dbReference>
<evidence type="ECO:0000259" key="10">
    <source>
        <dbReference type="Pfam" id="PF03958"/>
    </source>
</evidence>
<evidence type="ECO:0000256" key="8">
    <source>
        <dbReference type="SAM" id="SignalP"/>
    </source>
</evidence>
<dbReference type="Gene3D" id="3.30.1370.130">
    <property type="match status" value="1"/>
</dbReference>
<dbReference type="PANTHER" id="PTHR30604">
    <property type="entry name" value="PROTEIN TRANSPORT PROTEIN HOFQ"/>
    <property type="match status" value="1"/>
</dbReference>
<dbReference type="PROSITE" id="PS00875">
    <property type="entry name" value="T2SP_D"/>
    <property type="match status" value="1"/>
</dbReference>
<keyword evidence="5" id="KW-0472">Membrane</keyword>
<feature type="domain" description="Type II/III secretion system secretin-like" evidence="9">
    <location>
        <begin position="252"/>
        <end position="412"/>
    </location>
</feature>
<comment type="similarity">
    <text evidence="2">Belongs to the bacterial secretin family. PilQ subfamily.</text>
</comment>
<dbReference type="Pfam" id="PF03958">
    <property type="entry name" value="Secretin_N"/>
    <property type="match status" value="1"/>
</dbReference>
<name>A0A8K0V253_9ENTR</name>
<evidence type="ECO:0000313" key="12">
    <source>
        <dbReference type="Proteomes" id="UP000659047"/>
    </source>
</evidence>
<dbReference type="EMBL" id="JAEPBH010000031">
    <property type="protein sequence ID" value="MBK4716079.1"/>
    <property type="molecule type" value="Genomic_DNA"/>
</dbReference>
<gene>
    <name evidence="11" type="primary">pilQ</name>
    <name evidence="11" type="ORF">JJB97_12240</name>
</gene>
<dbReference type="InterPro" id="IPR004845">
    <property type="entry name" value="T2SS_GspD_CS"/>
</dbReference>
<dbReference type="InterPro" id="IPR013355">
    <property type="entry name" value="Pilus_4_PilQ"/>
</dbReference>
<dbReference type="GO" id="GO:0009306">
    <property type="term" value="P:protein secretion"/>
    <property type="evidence" value="ECO:0007669"/>
    <property type="project" value="InterPro"/>
</dbReference>
<keyword evidence="4 8" id="KW-0732">Signal</keyword>
<dbReference type="InterPro" id="IPR051808">
    <property type="entry name" value="Type_IV_pilus_biogenesis"/>
</dbReference>
<feature type="domain" description="NolW-like" evidence="10">
    <location>
        <begin position="118"/>
        <end position="182"/>
    </location>
</feature>
<dbReference type="Proteomes" id="UP000659047">
    <property type="component" value="Unassembled WGS sequence"/>
</dbReference>
<feature type="signal peptide" evidence="8">
    <location>
        <begin position="1"/>
        <end position="23"/>
    </location>
</feature>
<evidence type="ECO:0000313" key="11">
    <source>
        <dbReference type="EMBL" id="MBK4716079.1"/>
    </source>
</evidence>
<evidence type="ECO:0000259" key="9">
    <source>
        <dbReference type="Pfam" id="PF00263"/>
    </source>
</evidence>
<evidence type="ECO:0000256" key="4">
    <source>
        <dbReference type="ARBA" id="ARBA00022729"/>
    </source>
</evidence>
<dbReference type="NCBIfam" id="TIGR02515">
    <property type="entry name" value="IV_pilus_PilQ"/>
    <property type="match status" value="1"/>
</dbReference>
<dbReference type="InterPro" id="IPR001775">
    <property type="entry name" value="GspD/PilQ"/>
</dbReference>
<dbReference type="InterPro" id="IPR005644">
    <property type="entry name" value="NolW-like"/>
</dbReference>
<keyword evidence="6" id="KW-0998">Cell outer membrane</keyword>
<keyword evidence="12" id="KW-1185">Reference proteome</keyword>
<evidence type="ECO:0000256" key="7">
    <source>
        <dbReference type="RuleBase" id="RU004004"/>
    </source>
</evidence>
<dbReference type="GO" id="GO:0009279">
    <property type="term" value="C:cell outer membrane"/>
    <property type="evidence" value="ECO:0007669"/>
    <property type="project" value="UniProtKB-SubCell"/>
</dbReference>
<dbReference type="InterPro" id="IPR004846">
    <property type="entry name" value="T2SS/T3SS_dom"/>
</dbReference>
<evidence type="ECO:0000256" key="5">
    <source>
        <dbReference type="ARBA" id="ARBA00023136"/>
    </source>
</evidence>
<dbReference type="AlphaFoldDB" id="A0A8K0V253"/>
<evidence type="ECO:0000256" key="3">
    <source>
        <dbReference type="ARBA" id="ARBA00022448"/>
    </source>
</evidence>
<keyword evidence="3 7" id="KW-0813">Transport</keyword>
<feature type="chain" id="PRO_5035450927" evidence="8">
    <location>
        <begin position="24"/>
        <end position="416"/>
    </location>
</feature>
<dbReference type="Pfam" id="PF00263">
    <property type="entry name" value="Secretin"/>
    <property type="match status" value="1"/>
</dbReference>
<organism evidence="11 12">
    <name type="scientific">Tenebrionibacter intestinalis</name>
    <dbReference type="NCBI Taxonomy" id="2799638"/>
    <lineage>
        <taxon>Bacteria</taxon>
        <taxon>Pseudomonadati</taxon>
        <taxon>Pseudomonadota</taxon>
        <taxon>Gammaproteobacteria</taxon>
        <taxon>Enterobacterales</taxon>
        <taxon>Enterobacteriaceae</taxon>
        <taxon>Tenebrionibacter/Tenebrionicola group</taxon>
        <taxon>Tenebrionibacter</taxon>
    </lineage>
</organism>